<keyword evidence="2" id="KW-1185">Reference proteome</keyword>
<name>A0ABU0ME57_9PROT</name>
<comment type="caution">
    <text evidence="1">The sequence shown here is derived from an EMBL/GenBank/DDBJ whole genome shotgun (WGS) entry which is preliminary data.</text>
</comment>
<protein>
    <submittedName>
        <fullName evidence="1">Uncharacterized protein</fullName>
    </submittedName>
</protein>
<dbReference type="Proteomes" id="UP001244552">
    <property type="component" value="Unassembled WGS sequence"/>
</dbReference>
<accession>A0ABU0ME57</accession>
<organism evidence="1 2">
    <name type="scientific">Azospirillum picis</name>
    <dbReference type="NCBI Taxonomy" id="488438"/>
    <lineage>
        <taxon>Bacteria</taxon>
        <taxon>Pseudomonadati</taxon>
        <taxon>Pseudomonadota</taxon>
        <taxon>Alphaproteobacteria</taxon>
        <taxon>Rhodospirillales</taxon>
        <taxon>Azospirillaceae</taxon>
        <taxon>Azospirillum</taxon>
    </lineage>
</organism>
<dbReference type="RefSeq" id="WP_209978572.1">
    <property type="nucleotide sequence ID" value="NZ_JAGINO010000002.1"/>
</dbReference>
<dbReference type="EMBL" id="JAUSVU010000002">
    <property type="protein sequence ID" value="MDQ0531720.1"/>
    <property type="molecule type" value="Genomic_DNA"/>
</dbReference>
<proteinExistence type="predicted"/>
<gene>
    <name evidence="1" type="ORF">QO018_000556</name>
</gene>
<sequence>MSAAVPARRWFRRCPIPQRPHRHRPLPVHEDLRRSVAVRAVMDALVAVVASGRALLED</sequence>
<evidence type="ECO:0000313" key="2">
    <source>
        <dbReference type="Proteomes" id="UP001244552"/>
    </source>
</evidence>
<evidence type="ECO:0000313" key="1">
    <source>
        <dbReference type="EMBL" id="MDQ0531720.1"/>
    </source>
</evidence>
<reference evidence="1 2" key="1">
    <citation type="submission" date="2023-07" db="EMBL/GenBank/DDBJ databases">
        <title>Genomic Encyclopedia of Type Strains, Phase IV (KMG-IV): sequencing the most valuable type-strain genomes for metagenomic binning, comparative biology and taxonomic classification.</title>
        <authorList>
            <person name="Goeker M."/>
        </authorList>
    </citation>
    <scope>NUCLEOTIDE SEQUENCE [LARGE SCALE GENOMIC DNA]</scope>
    <source>
        <strain evidence="1 2">DSM 19922</strain>
    </source>
</reference>